<keyword evidence="1" id="KW-0472">Membrane</keyword>
<accession>A0A8X8I932</accession>
<dbReference type="Proteomes" id="UP000825179">
    <property type="component" value="Chromosome"/>
</dbReference>
<keyword evidence="1" id="KW-1133">Transmembrane helix</keyword>
<evidence type="ECO:0000313" key="2">
    <source>
        <dbReference type="EMBL" id="QZT33874.1"/>
    </source>
</evidence>
<keyword evidence="3" id="KW-1185">Reference proteome</keyword>
<dbReference type="OrthoDB" id="2622902at2"/>
<reference evidence="2 3" key="1">
    <citation type="journal article" date="2020" name="Extremophiles">
        <title>Genomic analysis of Caldalkalibacillus thermarum TA2.A1 reveals aerobic alkaliphilic metabolism and evolutionary hallmarks linking alkaliphilic bacteria and plant life.</title>
        <authorList>
            <person name="de Jong S.I."/>
            <person name="van den Broek M.A."/>
            <person name="Merkel A.Y."/>
            <person name="de la Torre Cortes P."/>
            <person name="Kalamorz F."/>
            <person name="Cook G.M."/>
            <person name="van Loosdrecht M.C.M."/>
            <person name="McMillan D.G.G."/>
        </authorList>
    </citation>
    <scope>NUCLEOTIDE SEQUENCE [LARGE SCALE GENOMIC DNA]</scope>
    <source>
        <strain evidence="2 3">TA2.A1</strain>
    </source>
</reference>
<protein>
    <submittedName>
        <fullName evidence="2">Uncharacterized protein</fullName>
    </submittedName>
</protein>
<dbReference type="EMBL" id="CP082237">
    <property type="protein sequence ID" value="QZT33874.1"/>
    <property type="molecule type" value="Genomic_DNA"/>
</dbReference>
<sequence>MLIMNKNLLTIGSVLLLSGSILLGIMHLAIALYVPTLTGWGDPPGKFATVLNAIMGWFPYILSIIFISTGMVIMFISQRLNENKNCKH</sequence>
<proteinExistence type="predicted"/>
<gene>
    <name evidence="2" type="ORF">HUR95_17000</name>
</gene>
<dbReference type="KEGG" id="cthu:HUR95_17000"/>
<feature type="transmembrane region" description="Helical" evidence="1">
    <location>
        <begin position="55"/>
        <end position="77"/>
    </location>
</feature>
<keyword evidence="1" id="KW-0812">Transmembrane</keyword>
<evidence type="ECO:0000256" key="1">
    <source>
        <dbReference type="SAM" id="Phobius"/>
    </source>
</evidence>
<name>A0A8X8I932_CALTT</name>
<organism evidence="2 3">
    <name type="scientific">Caldalkalibacillus thermarum (strain TA2.A1)</name>
    <dbReference type="NCBI Taxonomy" id="986075"/>
    <lineage>
        <taxon>Bacteria</taxon>
        <taxon>Bacillati</taxon>
        <taxon>Bacillota</taxon>
        <taxon>Bacilli</taxon>
        <taxon>Bacillales</taxon>
        <taxon>Bacillaceae</taxon>
        <taxon>Caldalkalibacillus</taxon>
    </lineage>
</organism>
<dbReference type="AlphaFoldDB" id="A0A8X8I932"/>
<evidence type="ECO:0000313" key="3">
    <source>
        <dbReference type="Proteomes" id="UP000825179"/>
    </source>
</evidence>